<dbReference type="OrthoDB" id="4507225at2"/>
<dbReference type="InterPro" id="IPR001387">
    <property type="entry name" value="Cro/C1-type_HTH"/>
</dbReference>
<feature type="domain" description="AAA+ ATPase" evidence="2">
    <location>
        <begin position="122"/>
        <end position="249"/>
    </location>
</feature>
<protein>
    <submittedName>
        <fullName evidence="4">Tetratricopeptide repeat-containing protein</fullName>
    </submittedName>
</protein>
<gene>
    <name evidence="4" type="ORF">SAMN04488564_10198</name>
</gene>
<dbReference type="InterPro" id="IPR011990">
    <property type="entry name" value="TPR-like_helical_dom_sf"/>
</dbReference>
<organism evidence="4 5">
    <name type="scientific">Lentzea waywayandensis</name>
    <dbReference type="NCBI Taxonomy" id="84724"/>
    <lineage>
        <taxon>Bacteria</taxon>
        <taxon>Bacillati</taxon>
        <taxon>Actinomycetota</taxon>
        <taxon>Actinomycetes</taxon>
        <taxon>Pseudonocardiales</taxon>
        <taxon>Pseudonocardiaceae</taxon>
        <taxon>Lentzea</taxon>
    </lineage>
</organism>
<dbReference type="AlphaFoldDB" id="A0A1I6CQK5"/>
<dbReference type="PANTHER" id="PTHR47691:SF3">
    <property type="entry name" value="HTH-TYPE TRANSCRIPTIONAL REGULATOR RV0890C-RELATED"/>
    <property type="match status" value="1"/>
</dbReference>
<feature type="domain" description="HTH cro/C1-type" evidence="3">
    <location>
        <begin position="17"/>
        <end position="79"/>
    </location>
</feature>
<dbReference type="InterPro" id="IPR019734">
    <property type="entry name" value="TPR_rpt"/>
</dbReference>
<dbReference type="SUPFAM" id="SSF48452">
    <property type="entry name" value="TPR-like"/>
    <property type="match status" value="1"/>
</dbReference>
<dbReference type="InterPro" id="IPR003593">
    <property type="entry name" value="AAA+_ATPase"/>
</dbReference>
<dbReference type="STRING" id="84724.SAMN04488564_10198"/>
<sequence>MMDGVEDVTTTEQLAVLLRALRRRHARSQNDKELTVREIAAKSGYAVGRVSEYLSGVTLPPTDRFDVLIGILGATAKEQAALATARDRVEETRRRPRTTAPMQLPPDVHGFVGREDVLAAISGSIVVVSGPAGIGKTALAVRWAHRVADRFPDGVLYLELQDAERPAAALLRGLDVNLPDEPDERVSLLRTTLARRRVLVVLDNARDAAQVLPLLPGAGRSAVVVTSRDAMNDLVVKYGAQRFVLDVLPWEDVVQLLKNLTKAPEDLLRAFRTMWPHAAHVEHGCVEVFEALLAAAEREGDHVIQVQALAQLGAAHNHARRFAKALDLLERARDQYAEVEDHAGRGAVMASLGISYAGLGRHDEALAITYKALALHRSIDEKTALRRTLLQLGNLHLDQGRTTEAAPFLLEARDVLGQSSP</sequence>
<evidence type="ECO:0000259" key="3">
    <source>
        <dbReference type="SMART" id="SM00530"/>
    </source>
</evidence>
<dbReference type="Proteomes" id="UP000198583">
    <property type="component" value="Unassembled WGS sequence"/>
</dbReference>
<dbReference type="SUPFAM" id="SSF52540">
    <property type="entry name" value="P-loop containing nucleoside triphosphate hydrolases"/>
    <property type="match status" value="1"/>
</dbReference>
<dbReference type="InterPro" id="IPR027417">
    <property type="entry name" value="P-loop_NTPase"/>
</dbReference>
<feature type="region of interest" description="Disordered" evidence="1">
    <location>
        <begin position="85"/>
        <end position="106"/>
    </location>
</feature>
<evidence type="ECO:0000256" key="1">
    <source>
        <dbReference type="SAM" id="MobiDB-lite"/>
    </source>
</evidence>
<reference evidence="5" key="1">
    <citation type="submission" date="2016-10" db="EMBL/GenBank/DDBJ databases">
        <authorList>
            <person name="Varghese N."/>
            <person name="Submissions S."/>
        </authorList>
    </citation>
    <scope>NUCLEOTIDE SEQUENCE [LARGE SCALE GENOMIC DNA]</scope>
    <source>
        <strain evidence="5">DSM 44232</strain>
    </source>
</reference>
<evidence type="ECO:0000313" key="4">
    <source>
        <dbReference type="EMBL" id="SFQ95465.1"/>
    </source>
</evidence>
<dbReference type="SMART" id="SM00028">
    <property type="entry name" value="TPR"/>
    <property type="match status" value="3"/>
</dbReference>
<name>A0A1I6CQK5_9PSEU</name>
<proteinExistence type="predicted"/>
<dbReference type="SMART" id="SM00382">
    <property type="entry name" value="AAA"/>
    <property type="match status" value="1"/>
</dbReference>
<accession>A0A1I6CQK5</accession>
<dbReference type="Gene3D" id="1.25.40.10">
    <property type="entry name" value="Tetratricopeptide repeat domain"/>
    <property type="match status" value="1"/>
</dbReference>
<dbReference type="Pfam" id="PF13424">
    <property type="entry name" value="TPR_12"/>
    <property type="match status" value="1"/>
</dbReference>
<dbReference type="RefSeq" id="WP_093587733.1">
    <property type="nucleotide sequence ID" value="NZ_FOYL01000001.1"/>
</dbReference>
<keyword evidence="5" id="KW-1185">Reference proteome</keyword>
<dbReference type="SMART" id="SM00530">
    <property type="entry name" value="HTH_XRE"/>
    <property type="match status" value="1"/>
</dbReference>
<dbReference type="Gene3D" id="3.40.50.300">
    <property type="entry name" value="P-loop containing nucleotide triphosphate hydrolases"/>
    <property type="match status" value="1"/>
</dbReference>
<evidence type="ECO:0000313" key="5">
    <source>
        <dbReference type="Proteomes" id="UP000198583"/>
    </source>
</evidence>
<dbReference type="PANTHER" id="PTHR47691">
    <property type="entry name" value="REGULATOR-RELATED"/>
    <property type="match status" value="1"/>
</dbReference>
<dbReference type="EMBL" id="FOYL01000001">
    <property type="protein sequence ID" value="SFQ95465.1"/>
    <property type="molecule type" value="Genomic_DNA"/>
</dbReference>
<evidence type="ECO:0000259" key="2">
    <source>
        <dbReference type="SMART" id="SM00382"/>
    </source>
</evidence>